<comment type="caution">
    <text evidence="1">The sequence shown here is derived from an EMBL/GenBank/DDBJ whole genome shotgun (WGS) entry which is preliminary data.</text>
</comment>
<dbReference type="Proteomes" id="UP000789702">
    <property type="component" value="Unassembled WGS sequence"/>
</dbReference>
<proteinExistence type="predicted"/>
<evidence type="ECO:0000313" key="2">
    <source>
        <dbReference type="Proteomes" id="UP000789702"/>
    </source>
</evidence>
<feature type="non-terminal residue" evidence="1">
    <location>
        <position position="1"/>
    </location>
</feature>
<dbReference type="EMBL" id="CAJVPU010049331">
    <property type="protein sequence ID" value="CAG8757234.1"/>
    <property type="molecule type" value="Genomic_DNA"/>
</dbReference>
<protein>
    <submittedName>
        <fullName evidence="1">14246_t:CDS:1</fullName>
    </submittedName>
</protein>
<reference evidence="1" key="1">
    <citation type="submission" date="2021-06" db="EMBL/GenBank/DDBJ databases">
        <authorList>
            <person name="Kallberg Y."/>
            <person name="Tangrot J."/>
            <person name="Rosling A."/>
        </authorList>
    </citation>
    <scope>NUCLEOTIDE SEQUENCE</scope>
    <source>
        <strain evidence="1">IL203A</strain>
    </source>
</reference>
<sequence>SEVMNEKRQYGGGSDSTSSSKSGSSSLYSLNVAQMGGIVG</sequence>
<name>A0ACA9QLY3_9GLOM</name>
<evidence type="ECO:0000313" key="1">
    <source>
        <dbReference type="EMBL" id="CAG8757234.1"/>
    </source>
</evidence>
<keyword evidence="2" id="KW-1185">Reference proteome</keyword>
<organism evidence="1 2">
    <name type="scientific">Dentiscutata heterogama</name>
    <dbReference type="NCBI Taxonomy" id="1316150"/>
    <lineage>
        <taxon>Eukaryota</taxon>
        <taxon>Fungi</taxon>
        <taxon>Fungi incertae sedis</taxon>
        <taxon>Mucoromycota</taxon>
        <taxon>Glomeromycotina</taxon>
        <taxon>Glomeromycetes</taxon>
        <taxon>Diversisporales</taxon>
        <taxon>Gigasporaceae</taxon>
        <taxon>Dentiscutata</taxon>
    </lineage>
</organism>
<feature type="non-terminal residue" evidence="1">
    <location>
        <position position="40"/>
    </location>
</feature>
<accession>A0ACA9QLY3</accession>
<gene>
    <name evidence="1" type="ORF">DHETER_LOCUS15033</name>
</gene>